<dbReference type="GO" id="GO:0003723">
    <property type="term" value="F:RNA binding"/>
    <property type="evidence" value="ECO:0007669"/>
    <property type="project" value="TreeGrafter"/>
</dbReference>
<dbReference type="EMBL" id="RJVU01050255">
    <property type="protein sequence ID" value="ROL42131.1"/>
    <property type="molecule type" value="Genomic_DNA"/>
</dbReference>
<dbReference type="OrthoDB" id="424402at2759"/>
<dbReference type="InterPro" id="IPR051958">
    <property type="entry name" value="Alba-like_NAB"/>
</dbReference>
<evidence type="ECO:0000313" key="7">
    <source>
        <dbReference type="Proteomes" id="UP000281406"/>
    </source>
</evidence>
<feature type="region of interest" description="Disordered" evidence="4">
    <location>
        <begin position="446"/>
        <end position="489"/>
    </location>
</feature>
<comment type="subcellular location">
    <subcellularLocation>
        <location evidence="1">Nucleus</location>
    </subcellularLocation>
</comment>
<gene>
    <name evidence="6" type="ORF">DPX16_1316</name>
</gene>
<accession>A0A3N0Y7Z5</accession>
<feature type="compositionally biased region" description="Basic and acidic residues" evidence="4">
    <location>
        <begin position="459"/>
        <end position="474"/>
    </location>
</feature>
<dbReference type="InterPro" id="IPR002775">
    <property type="entry name" value="DNA/RNA-bd_Alba-like"/>
</dbReference>
<dbReference type="GO" id="GO:0005634">
    <property type="term" value="C:nucleus"/>
    <property type="evidence" value="ECO:0007669"/>
    <property type="project" value="UniProtKB-SubCell"/>
</dbReference>
<dbReference type="SUPFAM" id="SSF82704">
    <property type="entry name" value="AlbA-like"/>
    <property type="match status" value="1"/>
</dbReference>
<evidence type="ECO:0000256" key="1">
    <source>
        <dbReference type="ARBA" id="ARBA00004123"/>
    </source>
</evidence>
<evidence type="ECO:0000256" key="4">
    <source>
        <dbReference type="SAM" id="MobiDB-lite"/>
    </source>
</evidence>
<evidence type="ECO:0000256" key="3">
    <source>
        <dbReference type="ARBA" id="ARBA00023242"/>
    </source>
</evidence>
<keyword evidence="7" id="KW-1185">Reference proteome</keyword>
<comment type="caution">
    <text evidence="6">The sequence shown here is derived from an EMBL/GenBank/DDBJ whole genome shotgun (WGS) entry which is preliminary data.</text>
</comment>
<reference evidence="6 7" key="1">
    <citation type="submission" date="2018-10" db="EMBL/GenBank/DDBJ databases">
        <title>Genome assembly for a Yunnan-Guizhou Plateau 3E fish, Anabarilius grahami (Regan), and its evolutionary and genetic applications.</title>
        <authorList>
            <person name="Jiang W."/>
        </authorList>
    </citation>
    <scope>NUCLEOTIDE SEQUENCE [LARGE SCALE GENOMIC DNA]</scope>
    <source>
        <strain evidence="6">AG-KIZ</strain>
        <tissue evidence="6">Muscle</tissue>
    </source>
</reference>
<proteinExistence type="inferred from homology"/>
<evidence type="ECO:0000313" key="6">
    <source>
        <dbReference type="EMBL" id="ROL42131.1"/>
    </source>
</evidence>
<dbReference type="GO" id="GO:0001682">
    <property type="term" value="P:tRNA 5'-leader removal"/>
    <property type="evidence" value="ECO:0007669"/>
    <property type="project" value="TreeGrafter"/>
</dbReference>
<feature type="region of interest" description="Disordered" evidence="4">
    <location>
        <begin position="240"/>
        <end position="268"/>
    </location>
</feature>
<sequence length="489" mass="54328">MQQRHRLDMNGNTAPDCSCVCPRSAQNLPLDSSVKSETDLYHLEQKQPLLSLCHPLHLRLCSRSLSCTDGFYLIAPLIEMSDATLLPPAGSERHFIIRRRRTDGLLGRRLSSVSLVCQANFGHRRCQREPTPQSAFIATSSSASACAAGQIGALRCHWCHGKLIIPLLPLAALLLPFLFSCFPHQTGLQGLQTFRVVSQTGSISFVPIGLRQTCLKAARTSLADSGRVFQDTIYEAARVPGEKQRDSSPASTWKKRRNRKGQGKRGRCTPVKWKGHQERVKVWKRREKSWIFNCIVPQKPTRRMDLSADPNAQLKQAHAGGFKKVCRVEEDSACPFPGLPAGVLEMRVKEGSKIRNLMGFAMARMQDEALDGAQTGLRQVVFSGSGRAVTKTITCAEIMKRKIAGLHQMTKLQYKGLREVWESQEGGDSEMTIHRTLPSISILLSKDPLDPLEPGYQPPDERNGGETAEKRSIDSPDSLMEPQAKRVCL</sequence>
<keyword evidence="3" id="KW-0539">Nucleus</keyword>
<dbReference type="Proteomes" id="UP000281406">
    <property type="component" value="Unassembled WGS sequence"/>
</dbReference>
<dbReference type="PANTHER" id="PTHR13516:SF5">
    <property type="entry name" value="RIBONUCLEASE P PROTEIN SUBUNIT P25"/>
    <property type="match status" value="1"/>
</dbReference>
<dbReference type="AlphaFoldDB" id="A0A3N0Y7Z5"/>
<dbReference type="GO" id="GO:0000172">
    <property type="term" value="C:ribonuclease MRP complex"/>
    <property type="evidence" value="ECO:0007669"/>
    <property type="project" value="TreeGrafter"/>
</dbReference>
<name>A0A3N0Y7Z5_ANAGA</name>
<evidence type="ECO:0000256" key="2">
    <source>
        <dbReference type="ARBA" id="ARBA00008018"/>
    </source>
</evidence>
<feature type="domain" description="DNA/RNA-binding protein Alba-like" evidence="5">
    <location>
        <begin position="345"/>
        <end position="414"/>
    </location>
</feature>
<dbReference type="PANTHER" id="PTHR13516">
    <property type="entry name" value="RIBONUCLEASE P SUBUNIT P25"/>
    <property type="match status" value="1"/>
</dbReference>
<comment type="similarity">
    <text evidence="2">Belongs to the histone-like Alba family.</text>
</comment>
<dbReference type="Pfam" id="PF01918">
    <property type="entry name" value="Alba"/>
    <property type="match status" value="1"/>
</dbReference>
<feature type="compositionally biased region" description="Basic residues" evidence="4">
    <location>
        <begin position="253"/>
        <end position="267"/>
    </location>
</feature>
<protein>
    <submittedName>
        <fullName evidence="6">Ribonuclease P protein subunit p25</fullName>
    </submittedName>
</protein>
<organism evidence="6 7">
    <name type="scientific">Anabarilius grahami</name>
    <name type="common">Kanglang fish</name>
    <name type="synonym">Barilius grahami</name>
    <dbReference type="NCBI Taxonomy" id="495550"/>
    <lineage>
        <taxon>Eukaryota</taxon>
        <taxon>Metazoa</taxon>
        <taxon>Chordata</taxon>
        <taxon>Craniata</taxon>
        <taxon>Vertebrata</taxon>
        <taxon>Euteleostomi</taxon>
        <taxon>Actinopterygii</taxon>
        <taxon>Neopterygii</taxon>
        <taxon>Teleostei</taxon>
        <taxon>Ostariophysi</taxon>
        <taxon>Cypriniformes</taxon>
        <taxon>Xenocyprididae</taxon>
        <taxon>Xenocypridinae</taxon>
        <taxon>Xenocypridinae incertae sedis</taxon>
        <taxon>Anabarilius</taxon>
    </lineage>
</organism>
<dbReference type="InterPro" id="IPR036882">
    <property type="entry name" value="Alba-like_dom_sf"/>
</dbReference>
<evidence type="ECO:0000259" key="5">
    <source>
        <dbReference type="Pfam" id="PF01918"/>
    </source>
</evidence>
<dbReference type="Gene3D" id="3.30.110.20">
    <property type="entry name" value="Alba-like domain"/>
    <property type="match status" value="1"/>
</dbReference>